<dbReference type="EMBL" id="CP033459">
    <property type="protein sequence ID" value="QFQ12664.1"/>
    <property type="molecule type" value="Genomic_DNA"/>
</dbReference>
<dbReference type="Gene3D" id="2.130.10.10">
    <property type="entry name" value="YVTN repeat-like/Quinoprotein amine dehydrogenase"/>
    <property type="match status" value="1"/>
</dbReference>
<organism evidence="2 3">
    <name type="scientific">Pseudoprevotella muciniphila</name>
    <dbReference type="NCBI Taxonomy" id="2133944"/>
    <lineage>
        <taxon>Bacteria</taxon>
        <taxon>Pseudomonadati</taxon>
        <taxon>Bacteroidota</taxon>
        <taxon>Bacteroidia</taxon>
        <taxon>Bacteroidales</taxon>
        <taxon>Prevotellaceae</taxon>
        <taxon>Pseudoprevotella</taxon>
    </lineage>
</organism>
<dbReference type="OrthoDB" id="792648at2"/>
<keyword evidence="3" id="KW-1185">Reference proteome</keyword>
<name>A0A5P8E6V0_9BACT</name>
<evidence type="ECO:0008006" key="4">
    <source>
        <dbReference type="Google" id="ProtNLM"/>
    </source>
</evidence>
<sequence>MKQLKIFAIALIAALTFTACGDDDDPRPIIDPVEVDGNALVVSQGSWGGTPGSLGLFMPSDRSFSTLIADLGDSPQNVVEEDGYIFVPVNAESVVKVYDARTGSLVTSIAIPFVQNICEENDFVFAVGSDSLFRINTKTKAVDQKVKVGPGLYCVAATDHYVYVPIAGTYHEWGNPENYIDGMRLAKFDINNISKGAVKEIAIGMNAYNQIAVDNNDNIFVVCNGNYADVGKALYKVTPADVATNIGEADMITISKNVLYAISSSYDGITTYKKYSTTTNALLDEDFLKEATEKPINPTFISVDKKYGNILIGSNNLKDDGSVDYQGNGLLYWYYSDGKFANKYTTGPNPYYALFVD</sequence>
<dbReference type="Proteomes" id="UP000249375">
    <property type="component" value="Chromosome"/>
</dbReference>
<feature type="signal peptide" evidence="1">
    <location>
        <begin position="1"/>
        <end position="21"/>
    </location>
</feature>
<dbReference type="RefSeq" id="WP_111899024.1">
    <property type="nucleotide sequence ID" value="NZ_CP033459.1"/>
</dbReference>
<feature type="chain" id="PRO_5024289859" description="Lipoprotein" evidence="1">
    <location>
        <begin position="22"/>
        <end position="357"/>
    </location>
</feature>
<dbReference type="PROSITE" id="PS51257">
    <property type="entry name" value="PROKAR_LIPOPROTEIN"/>
    <property type="match status" value="1"/>
</dbReference>
<proteinExistence type="predicted"/>
<evidence type="ECO:0000313" key="2">
    <source>
        <dbReference type="EMBL" id="QFQ12664.1"/>
    </source>
</evidence>
<dbReference type="SUPFAM" id="SSF50969">
    <property type="entry name" value="YVTN repeat-like/Quinoprotein amine dehydrogenase"/>
    <property type="match status" value="1"/>
</dbReference>
<evidence type="ECO:0000256" key="1">
    <source>
        <dbReference type="SAM" id="SignalP"/>
    </source>
</evidence>
<dbReference type="AlphaFoldDB" id="A0A5P8E6V0"/>
<accession>A0A5P8E6V0</accession>
<protein>
    <recommendedName>
        <fullName evidence="4">Lipoprotein</fullName>
    </recommendedName>
</protein>
<dbReference type="InterPro" id="IPR015943">
    <property type="entry name" value="WD40/YVTN_repeat-like_dom_sf"/>
</dbReference>
<gene>
    <name evidence="2" type="ORF">C7Y71_006330</name>
</gene>
<dbReference type="KEGG" id="alq:C7Y71_006330"/>
<evidence type="ECO:0000313" key="3">
    <source>
        <dbReference type="Proteomes" id="UP000249375"/>
    </source>
</evidence>
<dbReference type="InterPro" id="IPR011044">
    <property type="entry name" value="Quino_amine_DH_bsu"/>
</dbReference>
<reference evidence="2 3" key="1">
    <citation type="submission" date="2018-11" db="EMBL/GenBank/DDBJ databases">
        <authorList>
            <person name="Na S.W."/>
            <person name="Baik M."/>
        </authorList>
    </citation>
    <scope>NUCLEOTIDE SEQUENCE [LARGE SCALE GENOMIC DNA]</scope>
    <source>
        <strain evidence="2 3">E39</strain>
    </source>
</reference>
<keyword evidence="1" id="KW-0732">Signal</keyword>